<evidence type="ECO:0000313" key="2">
    <source>
        <dbReference type="EMBL" id="CAD8680785.1"/>
    </source>
</evidence>
<feature type="chain" id="PRO_5031111670" description="Secreted protein" evidence="1">
    <location>
        <begin position="25"/>
        <end position="119"/>
    </location>
</feature>
<organism evidence="2">
    <name type="scientific">Chlamydomonas leiostraca</name>
    <dbReference type="NCBI Taxonomy" id="1034604"/>
    <lineage>
        <taxon>Eukaryota</taxon>
        <taxon>Viridiplantae</taxon>
        <taxon>Chlorophyta</taxon>
        <taxon>core chlorophytes</taxon>
        <taxon>Chlorophyceae</taxon>
        <taxon>CS clade</taxon>
        <taxon>Chlamydomonadales</taxon>
        <taxon>Chlamydomonadaceae</taxon>
        <taxon>Chlamydomonas</taxon>
    </lineage>
</organism>
<feature type="signal peptide" evidence="1">
    <location>
        <begin position="1"/>
        <end position="24"/>
    </location>
</feature>
<reference evidence="2" key="1">
    <citation type="submission" date="2021-01" db="EMBL/GenBank/DDBJ databases">
        <authorList>
            <person name="Corre E."/>
            <person name="Pelletier E."/>
            <person name="Niang G."/>
            <person name="Scheremetjew M."/>
            <person name="Finn R."/>
            <person name="Kale V."/>
            <person name="Holt S."/>
            <person name="Cochrane G."/>
            <person name="Meng A."/>
            <person name="Brown T."/>
            <person name="Cohen L."/>
        </authorList>
    </citation>
    <scope>NUCLEOTIDE SEQUENCE</scope>
    <source>
        <strain evidence="2">SAG 11-49</strain>
    </source>
</reference>
<protein>
    <recommendedName>
        <fullName evidence="3">Secreted protein</fullName>
    </recommendedName>
</protein>
<proteinExistence type="predicted"/>
<name>A0A7S0RM62_9CHLO</name>
<accession>A0A7S0RM62</accession>
<evidence type="ECO:0000256" key="1">
    <source>
        <dbReference type="SAM" id="SignalP"/>
    </source>
</evidence>
<gene>
    <name evidence="2" type="ORF">CLEI1391_LOCUS9774</name>
</gene>
<sequence>MDNLLSPALGAKLLLLYIYSGLSACHTPGCSKQKEDAGVWQQPPSPCHHPQRALLFCRWTCARAPAVNAANMLTTLVACLMHSPGAAGVHAWPWNVHCTNPWMLHGCMPLHMLASEWNL</sequence>
<evidence type="ECO:0008006" key="3">
    <source>
        <dbReference type="Google" id="ProtNLM"/>
    </source>
</evidence>
<keyword evidence="1" id="KW-0732">Signal</keyword>
<dbReference type="EMBL" id="HBFB01017427">
    <property type="protein sequence ID" value="CAD8680785.1"/>
    <property type="molecule type" value="Transcribed_RNA"/>
</dbReference>
<dbReference type="AlphaFoldDB" id="A0A7S0RM62"/>